<keyword evidence="1" id="KW-0472">Membrane</keyword>
<evidence type="ECO:0000313" key="3">
    <source>
        <dbReference type="EMBL" id="GAH26166.1"/>
    </source>
</evidence>
<keyword evidence="1" id="KW-1133">Transmembrane helix</keyword>
<keyword evidence="1" id="KW-0812">Transmembrane</keyword>
<evidence type="ECO:0000256" key="1">
    <source>
        <dbReference type="SAM" id="Phobius"/>
    </source>
</evidence>
<feature type="domain" description="SHOCT" evidence="2">
    <location>
        <begin position="80"/>
        <end position="106"/>
    </location>
</feature>
<accession>X1DYR8</accession>
<feature type="transmembrane region" description="Helical" evidence="1">
    <location>
        <begin position="40"/>
        <end position="64"/>
    </location>
</feature>
<comment type="caution">
    <text evidence="3">The sequence shown here is derived from an EMBL/GenBank/DDBJ whole genome shotgun (WGS) entry which is preliminary data.</text>
</comment>
<dbReference type="EMBL" id="BARU01002276">
    <property type="protein sequence ID" value="GAH26166.1"/>
    <property type="molecule type" value="Genomic_DNA"/>
</dbReference>
<sequence>MKKLVLSLALLALALVLIPMEGKAQMGPWMMGHGYGMGWFGPILTIAFWIAVIVGIVFLIRWLVFSTRAGGPKTHPEDSALEILKKRYARGEINKEEFEEKKKDLM</sequence>
<proteinExistence type="predicted"/>
<dbReference type="InterPro" id="IPR018649">
    <property type="entry name" value="SHOCT"/>
</dbReference>
<evidence type="ECO:0000259" key="2">
    <source>
        <dbReference type="Pfam" id="PF09851"/>
    </source>
</evidence>
<gene>
    <name evidence="3" type="ORF">S03H2_05453</name>
</gene>
<dbReference type="Pfam" id="PF09851">
    <property type="entry name" value="SHOCT"/>
    <property type="match status" value="1"/>
</dbReference>
<organism evidence="3">
    <name type="scientific">marine sediment metagenome</name>
    <dbReference type="NCBI Taxonomy" id="412755"/>
    <lineage>
        <taxon>unclassified sequences</taxon>
        <taxon>metagenomes</taxon>
        <taxon>ecological metagenomes</taxon>
    </lineage>
</organism>
<protein>
    <recommendedName>
        <fullName evidence="2">SHOCT domain-containing protein</fullName>
    </recommendedName>
</protein>
<name>X1DYR8_9ZZZZ</name>
<reference evidence="3" key="1">
    <citation type="journal article" date="2014" name="Front. Microbiol.">
        <title>High frequency of phylogenetically diverse reductive dehalogenase-homologous genes in deep subseafloor sedimentary metagenomes.</title>
        <authorList>
            <person name="Kawai M."/>
            <person name="Futagami T."/>
            <person name="Toyoda A."/>
            <person name="Takaki Y."/>
            <person name="Nishi S."/>
            <person name="Hori S."/>
            <person name="Arai W."/>
            <person name="Tsubouchi T."/>
            <person name="Morono Y."/>
            <person name="Uchiyama I."/>
            <person name="Ito T."/>
            <person name="Fujiyama A."/>
            <person name="Inagaki F."/>
            <person name="Takami H."/>
        </authorList>
    </citation>
    <scope>NUCLEOTIDE SEQUENCE</scope>
    <source>
        <strain evidence="3">Expedition CK06-06</strain>
    </source>
</reference>
<dbReference type="AlphaFoldDB" id="X1DYR8"/>